<dbReference type="AlphaFoldDB" id="A0ABD6E696"/>
<evidence type="ECO:0000313" key="2">
    <source>
        <dbReference type="Proteomes" id="UP001608902"/>
    </source>
</evidence>
<comment type="caution">
    <text evidence="1">The sequence shown here is derived from an EMBL/GenBank/DDBJ whole genome shotgun (WGS) entry which is preliminary data.</text>
</comment>
<reference evidence="1 2" key="1">
    <citation type="submission" date="2024-08" db="EMBL/GenBank/DDBJ databases">
        <title>Gnathostoma spinigerum genome.</title>
        <authorList>
            <person name="Gonzalez-Bertolin B."/>
            <person name="Monzon S."/>
            <person name="Zaballos A."/>
            <person name="Jimenez P."/>
            <person name="Dekumyoy P."/>
            <person name="Varona S."/>
            <person name="Cuesta I."/>
            <person name="Sumanam S."/>
            <person name="Adisakwattana P."/>
            <person name="Gasser R.B."/>
            <person name="Hernandez-Gonzalez A."/>
            <person name="Young N.D."/>
            <person name="Perteguer M.J."/>
        </authorList>
    </citation>
    <scope>NUCLEOTIDE SEQUENCE [LARGE SCALE GENOMIC DNA]</scope>
    <source>
        <strain evidence="1">AL3</strain>
        <tissue evidence="1">Liver</tissue>
    </source>
</reference>
<organism evidence="1 2">
    <name type="scientific">Gnathostoma spinigerum</name>
    <dbReference type="NCBI Taxonomy" id="75299"/>
    <lineage>
        <taxon>Eukaryota</taxon>
        <taxon>Metazoa</taxon>
        <taxon>Ecdysozoa</taxon>
        <taxon>Nematoda</taxon>
        <taxon>Chromadorea</taxon>
        <taxon>Rhabditida</taxon>
        <taxon>Spirurina</taxon>
        <taxon>Gnathostomatomorpha</taxon>
        <taxon>Gnathostomatoidea</taxon>
        <taxon>Gnathostomatidae</taxon>
        <taxon>Gnathostoma</taxon>
    </lineage>
</organism>
<gene>
    <name evidence="1" type="ORF">AB6A40_001451</name>
</gene>
<protein>
    <submittedName>
        <fullName evidence="1">Uncharacterized protein</fullName>
    </submittedName>
</protein>
<dbReference type="EMBL" id="JBGFUD010000541">
    <property type="protein sequence ID" value="MFH4974742.1"/>
    <property type="molecule type" value="Genomic_DNA"/>
</dbReference>
<proteinExistence type="predicted"/>
<name>A0ABD6E696_9BILA</name>
<keyword evidence="2" id="KW-1185">Reference proteome</keyword>
<dbReference type="Proteomes" id="UP001608902">
    <property type="component" value="Unassembled WGS sequence"/>
</dbReference>
<accession>A0ABD6E696</accession>
<evidence type="ECO:0000313" key="1">
    <source>
        <dbReference type="EMBL" id="MFH4974742.1"/>
    </source>
</evidence>
<sequence length="123" mass="13596">MSNPECTDATLNHSLEYEVCCLCTKANLSPTVRCVDLKEACSTVLPTAGFEAHIAQQYRAVFSGIELSVQSCDDVNNSSCDLLIVIFPWADVVFEDSLILNYLRLLQGANEDSDVECKIRCIK</sequence>